<feature type="compositionally biased region" description="Polar residues" evidence="1">
    <location>
        <begin position="232"/>
        <end position="249"/>
    </location>
</feature>
<feature type="region of interest" description="Disordered" evidence="1">
    <location>
        <begin position="230"/>
        <end position="352"/>
    </location>
</feature>
<evidence type="ECO:0000313" key="3">
    <source>
        <dbReference type="Proteomes" id="UP001165063"/>
    </source>
</evidence>
<feature type="region of interest" description="Disordered" evidence="1">
    <location>
        <begin position="78"/>
        <end position="132"/>
    </location>
</feature>
<evidence type="ECO:0000313" key="2">
    <source>
        <dbReference type="EMBL" id="GMG23711.1"/>
    </source>
</evidence>
<protein>
    <submittedName>
        <fullName evidence="2">Unnamed protein product</fullName>
    </submittedName>
</protein>
<feature type="compositionally biased region" description="Basic and acidic residues" evidence="1">
    <location>
        <begin position="343"/>
        <end position="352"/>
    </location>
</feature>
<comment type="caution">
    <text evidence="2">The sequence shown here is derived from an EMBL/GenBank/DDBJ whole genome shotgun (WGS) entry which is preliminary data.</text>
</comment>
<keyword evidence="3" id="KW-1185">Reference proteome</keyword>
<reference evidence="2" key="1">
    <citation type="submission" date="2023-04" db="EMBL/GenBank/DDBJ databases">
        <title>Ambrosiozyma monospora NBRC 1965.</title>
        <authorList>
            <person name="Ichikawa N."/>
            <person name="Sato H."/>
            <person name="Tonouchi N."/>
        </authorList>
    </citation>
    <scope>NUCLEOTIDE SEQUENCE</scope>
    <source>
        <strain evidence="2">NBRC 1965</strain>
    </source>
</reference>
<proteinExistence type="predicted"/>
<gene>
    <name evidence="2" type="ORF">Amon01_000283300</name>
</gene>
<feature type="compositionally biased region" description="Polar residues" evidence="1">
    <location>
        <begin position="112"/>
        <end position="130"/>
    </location>
</feature>
<organism evidence="2 3">
    <name type="scientific">Ambrosiozyma monospora</name>
    <name type="common">Yeast</name>
    <name type="synonym">Endomycopsis monosporus</name>
    <dbReference type="NCBI Taxonomy" id="43982"/>
    <lineage>
        <taxon>Eukaryota</taxon>
        <taxon>Fungi</taxon>
        <taxon>Dikarya</taxon>
        <taxon>Ascomycota</taxon>
        <taxon>Saccharomycotina</taxon>
        <taxon>Pichiomycetes</taxon>
        <taxon>Pichiales</taxon>
        <taxon>Pichiaceae</taxon>
        <taxon>Ambrosiozyma</taxon>
    </lineage>
</organism>
<accession>A0A9W6YXQ5</accession>
<dbReference type="Proteomes" id="UP001165063">
    <property type="component" value="Unassembled WGS sequence"/>
</dbReference>
<feature type="compositionally biased region" description="Low complexity" evidence="1">
    <location>
        <begin position="78"/>
        <end position="111"/>
    </location>
</feature>
<evidence type="ECO:0000256" key="1">
    <source>
        <dbReference type="SAM" id="MobiDB-lite"/>
    </source>
</evidence>
<sequence>MKQELESHFTPTTTVEECRELLHRMDSFYRQQLRFSREVLKDYQIKYLDASNLLVSKDAQLDQLKQELVSFAQFVQSSSSSNAMPPTGGSVSPISSSITTTSRFTSTPSTSLPGTFQGNQPTGMSGPSQSALPTAITAAPFTATSATTQPSKPNIVTTTPSLMQIYSDLILKHDLLQRSYLVLADQFENINNELTDYKNILLMSENEQIAKLQEMVVDKDNQLELDRVDKVTNATTSKQDRSSVQQRPTSGMPLHQHQQQQQPHQSSSTPLSSASGSTITIPIGVGSPVATTAGSLHSSHSPHLIPQTSTANTTAVSNTSGVSTSAGAPIDETNPSSTIYASESKDVTMEDI</sequence>
<name>A0A9W6YXQ5_AMBMO</name>
<feature type="compositionally biased region" description="Low complexity" evidence="1">
    <location>
        <begin position="253"/>
        <end position="278"/>
    </location>
</feature>
<dbReference type="AlphaFoldDB" id="A0A9W6YXQ5"/>
<feature type="compositionally biased region" description="Low complexity" evidence="1">
    <location>
        <begin position="295"/>
        <end position="320"/>
    </location>
</feature>
<dbReference type="EMBL" id="BSXU01001091">
    <property type="protein sequence ID" value="GMG23711.1"/>
    <property type="molecule type" value="Genomic_DNA"/>
</dbReference>